<keyword evidence="1" id="KW-1133">Transmembrane helix</keyword>
<gene>
    <name evidence="2" type="ORF">AKG39_03110</name>
</gene>
<keyword evidence="1" id="KW-0472">Membrane</keyword>
<dbReference type="OrthoDB" id="8149352at2"/>
<keyword evidence="1" id="KW-0812">Transmembrane</keyword>
<proteinExistence type="predicted"/>
<evidence type="ECO:0000313" key="2">
    <source>
        <dbReference type="EMBL" id="KNZ43149.1"/>
    </source>
</evidence>
<protein>
    <recommendedName>
        <fullName evidence="4">Phosphatidate cytidylyltransferase</fullName>
    </recommendedName>
</protein>
<reference evidence="3" key="1">
    <citation type="submission" date="2015-07" db="EMBL/GenBank/DDBJ databases">
        <title>Draft genome sequence of Acetobacterium bakii DSM 8293, a potential psychrophilic chemical producer through syngas fermentation.</title>
        <authorList>
            <person name="Song Y."/>
            <person name="Hwang S."/>
            <person name="Cho B.-K."/>
        </authorList>
    </citation>
    <scope>NUCLEOTIDE SEQUENCE [LARGE SCALE GENOMIC DNA]</scope>
    <source>
        <strain evidence="3">DSM 8239</strain>
    </source>
</reference>
<dbReference type="PANTHER" id="PTHR31303">
    <property type="entry name" value="CTP-DEPENDENT DIACYLGLYCEROL KINASE 1"/>
    <property type="match status" value="1"/>
</dbReference>
<evidence type="ECO:0008006" key="4">
    <source>
        <dbReference type="Google" id="ProtNLM"/>
    </source>
</evidence>
<evidence type="ECO:0000256" key="1">
    <source>
        <dbReference type="SAM" id="Phobius"/>
    </source>
</evidence>
<feature type="transmembrane region" description="Helical" evidence="1">
    <location>
        <begin position="156"/>
        <end position="176"/>
    </location>
</feature>
<sequence length="223" mass="24200">MQNIWNYHNAWGIVFSFIYVFGVIFLARYLERFGKEMSRKTVHILVCNWWLLAMAFFDSAIWAAIVPACFVVINYLSYRFQIFSAMERGEGKGDLGTVYYAVSLLILALVTFGPIAAPVVGGLGILIMGYGDGFAAVVGTRWPVGPYKILGATKSLSGSATMLVVSFSVAAILLGVTGQPQVLLPALVLAVLATIVEAVTPLGLDNLTVPLLTSGAYYLWFVL</sequence>
<dbReference type="InterPro" id="IPR037997">
    <property type="entry name" value="Dgk1-like"/>
</dbReference>
<feature type="transmembrane region" description="Helical" evidence="1">
    <location>
        <begin position="50"/>
        <end position="76"/>
    </location>
</feature>
<evidence type="ECO:0000313" key="3">
    <source>
        <dbReference type="Proteomes" id="UP000036873"/>
    </source>
</evidence>
<dbReference type="AlphaFoldDB" id="A0A0L6U3P8"/>
<dbReference type="STRING" id="52689.AKG39_03110"/>
<dbReference type="RefSeq" id="WP_050738893.1">
    <property type="nucleotide sequence ID" value="NZ_LGYO01000007.1"/>
</dbReference>
<accession>A0A0L6U3P8</accession>
<keyword evidence="3" id="KW-1185">Reference proteome</keyword>
<dbReference type="PANTHER" id="PTHR31303:SF1">
    <property type="entry name" value="CTP-DEPENDENT DIACYLGLYCEROL KINASE 1"/>
    <property type="match status" value="1"/>
</dbReference>
<feature type="transmembrane region" description="Helical" evidence="1">
    <location>
        <begin position="12"/>
        <end position="30"/>
    </location>
</feature>
<dbReference type="EMBL" id="LGYO01000007">
    <property type="protein sequence ID" value="KNZ43149.1"/>
    <property type="molecule type" value="Genomic_DNA"/>
</dbReference>
<feature type="transmembrane region" description="Helical" evidence="1">
    <location>
        <begin position="182"/>
        <end position="204"/>
    </location>
</feature>
<comment type="caution">
    <text evidence="2">The sequence shown here is derived from an EMBL/GenBank/DDBJ whole genome shotgun (WGS) entry which is preliminary data.</text>
</comment>
<organism evidence="2 3">
    <name type="scientific">Acetobacterium bakii</name>
    <dbReference type="NCBI Taxonomy" id="52689"/>
    <lineage>
        <taxon>Bacteria</taxon>
        <taxon>Bacillati</taxon>
        <taxon>Bacillota</taxon>
        <taxon>Clostridia</taxon>
        <taxon>Eubacteriales</taxon>
        <taxon>Eubacteriaceae</taxon>
        <taxon>Acetobacterium</taxon>
    </lineage>
</organism>
<feature type="transmembrane region" description="Helical" evidence="1">
    <location>
        <begin position="97"/>
        <end position="117"/>
    </location>
</feature>
<dbReference type="GO" id="GO:0004143">
    <property type="term" value="F:ATP-dependent diacylglycerol kinase activity"/>
    <property type="evidence" value="ECO:0007669"/>
    <property type="project" value="InterPro"/>
</dbReference>
<name>A0A0L6U3P8_9FIRM</name>
<dbReference type="Proteomes" id="UP000036873">
    <property type="component" value="Unassembled WGS sequence"/>
</dbReference>